<evidence type="ECO:0000256" key="2">
    <source>
        <dbReference type="ARBA" id="ARBA00006490"/>
    </source>
</evidence>
<dbReference type="PROSITE" id="PS50222">
    <property type="entry name" value="EF_HAND_2"/>
    <property type="match status" value="1"/>
</dbReference>
<evidence type="ECO:0000313" key="11">
    <source>
        <dbReference type="EMBL" id="MCD5562593.1"/>
    </source>
</evidence>
<evidence type="ECO:0000256" key="1">
    <source>
        <dbReference type="ARBA" id="ARBA00001933"/>
    </source>
</evidence>
<dbReference type="Pfam" id="PF00266">
    <property type="entry name" value="Aminotran_5"/>
    <property type="match status" value="1"/>
</dbReference>
<dbReference type="PANTHER" id="PTHR11601">
    <property type="entry name" value="CYSTEINE DESULFURYLASE FAMILY MEMBER"/>
    <property type="match status" value="1"/>
</dbReference>
<reference evidence="11 12" key="2">
    <citation type="submission" date="2021-12" db="EMBL/GenBank/DDBJ databases">
        <title>Antimicrobial susceptibility of Lactobacillus delbrueckii subsp. lactis obtained from milk products and other habitats.</title>
        <authorList>
            <person name="Shani N."/>
        </authorList>
    </citation>
    <scope>NUCLEOTIDE SEQUENCE [LARGE SCALE GENOMIC DNA]</scope>
    <source>
        <strain evidence="11 12">FAM 21755</strain>
    </source>
</reference>
<reference evidence="10" key="1">
    <citation type="submission" date="2018-07" db="EMBL/GenBank/DDBJ databases">
        <authorList>
            <person name="Somerville V."/>
        </authorList>
    </citation>
    <scope>NUCLEOTIDE SEQUENCE</scope>
    <source>
        <strain evidence="10">NWC_2_2</strain>
    </source>
</reference>
<evidence type="ECO:0000256" key="4">
    <source>
        <dbReference type="ARBA" id="ARBA00022723"/>
    </source>
</evidence>
<sequence length="387" mass="42107">MKQVYLDNAATTPMSPTVIDVITDEMANDFGNASSTHTLGRKARNSVETARHTIAQAINAKDQEIIFTSGGSESNNTVIFGVAEMQKAVGRHLITTKIEHESVLKSMQHLEELGYEVTYLDVDRDGHISLDQLREAIRPDTILVSVMAVNNEVGSINPLKDIGQIVKDSQAFFHVDAVQGLGNIDLDVEEMGIDFMSTSAHKINGPKFLGFLYERDGIRLPNRIYGGDQELKRRAGTENVPGIAGFGQAVAEVQAESKADLQAKYTDFQKIILSRLDESGVAYEVNSPLTGLVSHHVLNLRLNGLSTYVLLANLDLAGFAVSGGSACTAGSLTPSHVLTAMFGQDSPKVSESIRISFGRYNTVEEVEAFAAALVKVARKLQERKRED</sequence>
<dbReference type="Gene3D" id="1.10.260.50">
    <property type="match status" value="1"/>
</dbReference>
<dbReference type="OrthoDB" id="9808002at2"/>
<accession>A0A061C078</accession>
<evidence type="ECO:0000256" key="7">
    <source>
        <dbReference type="ARBA" id="ARBA00023014"/>
    </source>
</evidence>
<dbReference type="GO" id="GO:0051536">
    <property type="term" value="F:iron-sulfur cluster binding"/>
    <property type="evidence" value="ECO:0007669"/>
    <property type="project" value="UniProtKB-KW"/>
</dbReference>
<dbReference type="FunFam" id="3.40.640.10:FF:000084">
    <property type="entry name" value="IscS-like cysteine desulfurase"/>
    <property type="match status" value="1"/>
</dbReference>
<dbReference type="GO" id="GO:0031071">
    <property type="term" value="F:cysteine desulfurase activity"/>
    <property type="evidence" value="ECO:0007669"/>
    <property type="project" value="UniProtKB-EC"/>
</dbReference>
<keyword evidence="6" id="KW-0408">Iron</keyword>
<dbReference type="SUPFAM" id="SSF53383">
    <property type="entry name" value="PLP-dependent transferases"/>
    <property type="match status" value="1"/>
</dbReference>
<dbReference type="Proteomes" id="UP001200334">
    <property type="component" value="Unassembled WGS sequence"/>
</dbReference>
<dbReference type="EMBL" id="CP031023">
    <property type="protein sequence ID" value="AZA16359.1"/>
    <property type="molecule type" value="Genomic_DNA"/>
</dbReference>
<evidence type="ECO:0000313" key="12">
    <source>
        <dbReference type="Proteomes" id="UP001200334"/>
    </source>
</evidence>
<dbReference type="InterPro" id="IPR002048">
    <property type="entry name" value="EF_hand_dom"/>
</dbReference>
<dbReference type="Gene3D" id="3.90.1150.10">
    <property type="entry name" value="Aspartate Aminotransferase, domain 1"/>
    <property type="match status" value="1"/>
</dbReference>
<proteinExistence type="inferred from homology"/>
<organism evidence="10">
    <name type="scientific">Lactobacillus delbrueckii subsp. lactis</name>
    <dbReference type="NCBI Taxonomy" id="29397"/>
    <lineage>
        <taxon>Bacteria</taxon>
        <taxon>Bacillati</taxon>
        <taxon>Bacillota</taxon>
        <taxon>Bacilli</taxon>
        <taxon>Lactobacillales</taxon>
        <taxon>Lactobacillaceae</taxon>
        <taxon>Lactobacillus</taxon>
    </lineage>
</organism>
<evidence type="ECO:0000256" key="6">
    <source>
        <dbReference type="ARBA" id="ARBA00023004"/>
    </source>
</evidence>
<keyword evidence="3" id="KW-0808">Transferase</keyword>
<comment type="cofactor">
    <cofactor evidence="1">
        <name>pyridoxal 5'-phosphate</name>
        <dbReference type="ChEBI" id="CHEBI:597326"/>
    </cofactor>
</comment>
<dbReference type="InterPro" id="IPR015421">
    <property type="entry name" value="PyrdxlP-dep_Trfase_major"/>
</dbReference>
<comment type="catalytic activity">
    <reaction evidence="8">
        <text>(sulfur carrier)-H + L-cysteine = (sulfur carrier)-SH + L-alanine</text>
        <dbReference type="Rhea" id="RHEA:43892"/>
        <dbReference type="Rhea" id="RHEA-COMP:14737"/>
        <dbReference type="Rhea" id="RHEA-COMP:14739"/>
        <dbReference type="ChEBI" id="CHEBI:29917"/>
        <dbReference type="ChEBI" id="CHEBI:35235"/>
        <dbReference type="ChEBI" id="CHEBI:57972"/>
        <dbReference type="ChEBI" id="CHEBI:64428"/>
        <dbReference type="EC" id="2.8.1.7"/>
    </reaction>
</comment>
<evidence type="ECO:0000256" key="5">
    <source>
        <dbReference type="ARBA" id="ARBA00022898"/>
    </source>
</evidence>
<dbReference type="PIRSF" id="PIRSF005572">
    <property type="entry name" value="NifS"/>
    <property type="match status" value="1"/>
</dbReference>
<dbReference type="Gene3D" id="3.40.640.10">
    <property type="entry name" value="Type I PLP-dependent aspartate aminotransferase-like (Major domain)"/>
    <property type="match status" value="1"/>
</dbReference>
<dbReference type="EMBL" id="JAJNUY010000001">
    <property type="protein sequence ID" value="MCD5562593.1"/>
    <property type="molecule type" value="Genomic_DNA"/>
</dbReference>
<evidence type="ECO:0000259" key="9">
    <source>
        <dbReference type="PROSITE" id="PS50222"/>
    </source>
</evidence>
<keyword evidence="4" id="KW-0479">Metal-binding</keyword>
<evidence type="ECO:0000313" key="10">
    <source>
        <dbReference type="EMBL" id="AZA16359.1"/>
    </source>
</evidence>
<name>A0A061C078_LACDL</name>
<dbReference type="InterPro" id="IPR000192">
    <property type="entry name" value="Aminotrans_V_dom"/>
</dbReference>
<dbReference type="GO" id="GO:0005509">
    <property type="term" value="F:calcium ion binding"/>
    <property type="evidence" value="ECO:0007669"/>
    <property type="project" value="InterPro"/>
</dbReference>
<dbReference type="InterPro" id="IPR016454">
    <property type="entry name" value="Cysteine_dSase"/>
</dbReference>
<evidence type="ECO:0000256" key="3">
    <source>
        <dbReference type="ARBA" id="ARBA00022679"/>
    </source>
</evidence>
<comment type="similarity">
    <text evidence="2">Belongs to the class-V pyridoxal-phosphate-dependent aminotransferase family. NifS/IscS subfamily.</text>
</comment>
<keyword evidence="7" id="KW-0411">Iron-sulfur</keyword>
<dbReference type="RefSeq" id="WP_016396337.1">
    <property type="nucleotide sequence ID" value="NZ_BJLO01000002.1"/>
</dbReference>
<dbReference type="PANTHER" id="PTHR11601:SF34">
    <property type="entry name" value="CYSTEINE DESULFURASE"/>
    <property type="match status" value="1"/>
</dbReference>
<gene>
    <name evidence="10" type="ORF">DQL93_07545</name>
    <name evidence="11" type="ORF">LOB85_00160</name>
</gene>
<feature type="domain" description="EF-hand" evidence="9">
    <location>
        <begin position="108"/>
        <end position="143"/>
    </location>
</feature>
<dbReference type="InterPro" id="IPR015424">
    <property type="entry name" value="PyrdxlP-dep_Trfase"/>
</dbReference>
<dbReference type="InterPro" id="IPR015422">
    <property type="entry name" value="PyrdxlP-dep_Trfase_small"/>
</dbReference>
<keyword evidence="5" id="KW-0663">Pyridoxal phosphate</keyword>
<protein>
    <submittedName>
        <fullName evidence="10">Cysteine desulfurase</fullName>
    </submittedName>
</protein>
<evidence type="ECO:0000256" key="8">
    <source>
        <dbReference type="ARBA" id="ARBA00050776"/>
    </source>
</evidence>
<dbReference type="AlphaFoldDB" id="A0A061C078"/>